<dbReference type="InterPro" id="IPR021905">
    <property type="entry name" value="DUF3517"/>
</dbReference>
<dbReference type="GO" id="GO:0016579">
    <property type="term" value="P:protein deubiquitination"/>
    <property type="evidence" value="ECO:0007669"/>
    <property type="project" value="InterPro"/>
</dbReference>
<dbReference type="PANTHER" id="PTHR24006:SF827">
    <property type="entry name" value="UBIQUITIN CARBOXYL-TERMINAL HYDROLASE 34"/>
    <property type="match status" value="1"/>
</dbReference>
<dbReference type="SUPFAM" id="SSF54001">
    <property type="entry name" value="Cysteine proteinases"/>
    <property type="match status" value="1"/>
</dbReference>
<dbReference type="InterPro" id="IPR001394">
    <property type="entry name" value="Peptidase_C19_UCH"/>
</dbReference>
<reference evidence="3 4" key="1">
    <citation type="journal article" date="2007" name="Science">
        <title>Sea anemone genome reveals ancestral eumetazoan gene repertoire and genomic organization.</title>
        <authorList>
            <person name="Putnam N.H."/>
            <person name="Srivastava M."/>
            <person name="Hellsten U."/>
            <person name="Dirks B."/>
            <person name="Chapman J."/>
            <person name="Salamov A."/>
            <person name="Terry A."/>
            <person name="Shapiro H."/>
            <person name="Lindquist E."/>
            <person name="Kapitonov V.V."/>
            <person name="Jurka J."/>
            <person name="Genikhovich G."/>
            <person name="Grigoriev I.V."/>
            <person name="Lucas S.M."/>
            <person name="Steele R.E."/>
            <person name="Finnerty J.R."/>
            <person name="Technau U."/>
            <person name="Martindale M.Q."/>
            <person name="Rokhsar D.S."/>
        </authorList>
    </citation>
    <scope>NUCLEOTIDE SEQUENCE [LARGE SCALE GENOMIC DNA]</scope>
    <source>
        <strain evidence="4">CH2 X CH6</strain>
    </source>
</reference>
<gene>
    <name evidence="3" type="ORF">NEMVEDRAFT_v1g10011</name>
</gene>
<dbReference type="Proteomes" id="UP000001593">
    <property type="component" value="Unassembled WGS sequence"/>
</dbReference>
<dbReference type="InterPro" id="IPR050164">
    <property type="entry name" value="Peptidase_C19"/>
</dbReference>
<evidence type="ECO:0000256" key="1">
    <source>
        <dbReference type="SAM" id="MobiDB-lite"/>
    </source>
</evidence>
<dbReference type="InterPro" id="IPR018200">
    <property type="entry name" value="USP_CS"/>
</dbReference>
<evidence type="ECO:0000313" key="3">
    <source>
        <dbReference type="EMBL" id="EDO36756.1"/>
    </source>
</evidence>
<feature type="non-terminal residue" evidence="3">
    <location>
        <position position="1482"/>
    </location>
</feature>
<organism evidence="3 4">
    <name type="scientific">Nematostella vectensis</name>
    <name type="common">Starlet sea anemone</name>
    <dbReference type="NCBI Taxonomy" id="45351"/>
    <lineage>
        <taxon>Eukaryota</taxon>
        <taxon>Metazoa</taxon>
        <taxon>Cnidaria</taxon>
        <taxon>Anthozoa</taxon>
        <taxon>Hexacorallia</taxon>
        <taxon>Actiniaria</taxon>
        <taxon>Edwardsiidae</taxon>
        <taxon>Nematostella</taxon>
    </lineage>
</organism>
<evidence type="ECO:0000313" key="4">
    <source>
        <dbReference type="Proteomes" id="UP000001593"/>
    </source>
</evidence>
<dbReference type="InterPro" id="IPR038765">
    <property type="entry name" value="Papain-like_cys_pep_sf"/>
</dbReference>
<feature type="non-terminal residue" evidence="3">
    <location>
        <position position="1"/>
    </location>
</feature>
<dbReference type="Gene3D" id="3.90.70.10">
    <property type="entry name" value="Cysteine proteinases"/>
    <property type="match status" value="1"/>
</dbReference>
<dbReference type="GO" id="GO:0004843">
    <property type="term" value="F:cysteine-type deubiquitinase activity"/>
    <property type="evidence" value="ECO:0000318"/>
    <property type="project" value="GO_Central"/>
</dbReference>
<dbReference type="PROSITE" id="PS50235">
    <property type="entry name" value="USP_3"/>
    <property type="match status" value="1"/>
</dbReference>
<dbReference type="GO" id="GO:0031647">
    <property type="term" value="P:regulation of protein stability"/>
    <property type="evidence" value="ECO:0000318"/>
    <property type="project" value="GO_Central"/>
</dbReference>
<dbReference type="PANTHER" id="PTHR24006">
    <property type="entry name" value="UBIQUITIN CARBOXYL-TERMINAL HYDROLASE"/>
    <property type="match status" value="1"/>
</dbReference>
<dbReference type="PROSITE" id="PS00973">
    <property type="entry name" value="USP_2"/>
    <property type="match status" value="1"/>
</dbReference>
<dbReference type="InterPro" id="IPR028889">
    <property type="entry name" value="USP"/>
</dbReference>
<dbReference type="EMBL" id="DS469662">
    <property type="protein sequence ID" value="EDO36756.1"/>
    <property type="molecule type" value="Genomic_DNA"/>
</dbReference>
<dbReference type="OMA" id="ICHRING"/>
<dbReference type="STRING" id="45351.A7SHS4"/>
<keyword evidence="4" id="KW-1185">Reference proteome</keyword>
<feature type="region of interest" description="Disordered" evidence="1">
    <location>
        <begin position="1446"/>
        <end position="1482"/>
    </location>
</feature>
<dbReference type="InterPro" id="IPR016024">
    <property type="entry name" value="ARM-type_fold"/>
</dbReference>
<protein>
    <recommendedName>
        <fullName evidence="2">USP domain-containing protein</fullName>
    </recommendedName>
</protein>
<dbReference type="Pfam" id="PF12030">
    <property type="entry name" value="DUF3517"/>
    <property type="match status" value="1"/>
</dbReference>
<feature type="domain" description="USP" evidence="2">
    <location>
        <begin position="117"/>
        <end position="439"/>
    </location>
</feature>
<feature type="compositionally biased region" description="Basic and acidic residues" evidence="1">
    <location>
        <begin position="1446"/>
        <end position="1463"/>
    </location>
</feature>
<name>A7SHS4_NEMVE</name>
<dbReference type="SUPFAM" id="SSF48371">
    <property type="entry name" value="ARM repeat"/>
    <property type="match status" value="1"/>
</dbReference>
<dbReference type="InParanoid" id="A7SHS4"/>
<dbReference type="eggNOG" id="KOG1866">
    <property type="taxonomic scope" value="Eukaryota"/>
</dbReference>
<accession>A7SHS4</accession>
<dbReference type="GO" id="GO:0005634">
    <property type="term" value="C:nucleus"/>
    <property type="evidence" value="ECO:0000318"/>
    <property type="project" value="GO_Central"/>
</dbReference>
<dbReference type="GO" id="GO:0005829">
    <property type="term" value="C:cytosol"/>
    <property type="evidence" value="ECO:0000318"/>
    <property type="project" value="GO_Central"/>
</dbReference>
<dbReference type="PhylomeDB" id="A7SHS4"/>
<dbReference type="HOGENOM" id="CLU_249608_0_0_1"/>
<proteinExistence type="predicted"/>
<dbReference type="PROSITE" id="PS00972">
    <property type="entry name" value="USP_1"/>
    <property type="match status" value="1"/>
</dbReference>
<evidence type="ECO:0000259" key="2">
    <source>
        <dbReference type="PROSITE" id="PS50235"/>
    </source>
</evidence>
<dbReference type="CDD" id="cd02659">
    <property type="entry name" value="peptidase_C19C"/>
    <property type="match status" value="1"/>
</dbReference>
<sequence>EEEGLSGMLKLCTAVMRHNPPFKFSQEGMIFIGEVFSACLFDLPTDCYDKRVLPLCKLKSARSAAYDLLLEMAKDCNENFCELQKLLMTHHRPASKKHSYGWHYWPNDNERAPCGLVGIINLGATCYMASCIQQLFLMPQARCSILNAKMSERKAYNPRSFCRTYTMDKQLINTGEQKDMTEFFTDLISKLEEMSPSLRDLVRELFCGVITNNVVSLDCSHVSKTKEEFYSVRCTVADMKNLYESLDEVTVKDTLDGDNMYTCSQCGKKVRAEKRACFTVLPRILCFNTMRYTFNMVTMMKEKVNTHFSFPLQLNMAPYSEEYLMGDKVDEVPNYSYSVVADAEKDPNYWYNLIGVVVHTGTAEGGHYYSFIRNRSYPQQDKWFLFNDAEVKPFDPSQIAGECFGGEMTTKTYDVVSEKFMDLSFEKTHSAYMLFYERCDSSQPAESQEPDVSLSPDLADWIWRDNIQFLHDKHIFDTTYFNFMWFLCSSIPPTLESTQEVFLSNMQLGTSFLLETLVHSKEKLLLKNWSDLLIHHLEQTSDTSQWFLETLSSDDWWLQKLLVKCPVQNIRQMFARLCAHALQALRMFNVKDAEEELTADEDERSLFPFATRFIKAILKLLEYNVTRLHIKNLSEYFWLIHQFALAGEEEREFLLSIDAISFMISFYLGSKAPETAHESAAGDDDDADDDDDEVVPILPEDKYRSSSLEKMISVIALLVEESWDERHLNLSENDMEAVIGADGFPFLFQAIKDAINLRHTTNLVFSLSRYNAKLAESIVSMLITAVQKLPPEQSQSFFKLLSMLTELQGVSPAGMPSFTNLTLSKIWEAAEYNAILCIEWLTCIVPKNSMAHQWVLDNMEQWVEKYLIADNSPRIRNASAYLLVALVPSNHFRQGFRSVHTRFSISPQKIALIRHTREILHTIYNMLLGLLAKVRPYCDRTIQGTTKLVSFFVVMNYCLVSKTEKEMFTPFCVDLWRLFHPLMSEPNIAVHHNKQALLIFWYHVCMDCEVNVAFITDTTQVANNIALNYILSSDEPEVITFNRNVLPAYYGLLRLCCEHSRAFTRQLAAHSNMKWAFENLTTRVKHYPQAIDELFALMRLFSGYGCTDLSSEERIAAANFRKCTILLYLNCLDGVANWTTLITAFKILLQTEQDRLIVLVSQGLLILSDAFSNLHMMYHEATACHVTGDLAEVLQILHDILVCSHTHMENPEVRSSVLGWSEKMDVAQKLLSLLNSYTPKDVRTICLEVLNAMLVQYPNEFVEVLIPMIHLCHRNWHHGSQQGCLLAIEGVPLHFTFFSKLWMEVYNSSTEHSKCKECLQQLCQRQEFTEYIELILLDERVCLHIPEIYSFLCCFFPKVYKRVLQNQWKSLLHQLVTTVIADRSLVKNVNEAELSQIAKRMTADLRALALMFSVEPPQKSDVSNMFQPSLDDILAVCRKYQNRKQERLKARQEKKTDDPPEEKQAEDEEPQIKRRRTLDSEE</sequence>
<dbReference type="Pfam" id="PF00443">
    <property type="entry name" value="UCH"/>
    <property type="match status" value="1"/>
</dbReference>